<evidence type="ECO:0000256" key="5">
    <source>
        <dbReference type="ARBA" id="ARBA00023235"/>
    </source>
</evidence>
<dbReference type="InterPro" id="IPR035482">
    <property type="entry name" value="SIS_PGI_2"/>
</dbReference>
<feature type="active site" evidence="7">
    <location>
        <position position="452"/>
    </location>
</feature>
<dbReference type="NCBIfam" id="NF010696">
    <property type="entry name" value="PRK14096.1"/>
    <property type="match status" value="1"/>
</dbReference>
<evidence type="ECO:0000256" key="1">
    <source>
        <dbReference type="ARBA" id="ARBA00004926"/>
    </source>
</evidence>
<evidence type="ECO:0000256" key="8">
    <source>
        <dbReference type="RuleBase" id="RU000612"/>
    </source>
</evidence>
<feature type="active site" description="Proton donor" evidence="7">
    <location>
        <position position="318"/>
    </location>
</feature>
<dbReference type="GO" id="GO:0006096">
    <property type="term" value="P:glycolytic process"/>
    <property type="evidence" value="ECO:0007669"/>
    <property type="project" value="UniProtKB-UniRule"/>
</dbReference>
<comment type="pathway">
    <text evidence="1 7 8">Carbohydrate degradation; glycolysis; D-glyceraldehyde 3-phosphate and glycerone phosphate from D-glucose: step 2/4.</text>
</comment>
<dbReference type="FunFam" id="3.40.50.10490:FF:000021">
    <property type="entry name" value="Glucose-6-phosphate isomerase"/>
    <property type="match status" value="1"/>
</dbReference>
<comment type="catalytic activity">
    <reaction evidence="6 7 8">
        <text>alpha-D-glucose 6-phosphate = beta-D-fructose 6-phosphate</text>
        <dbReference type="Rhea" id="RHEA:11816"/>
        <dbReference type="ChEBI" id="CHEBI:57634"/>
        <dbReference type="ChEBI" id="CHEBI:58225"/>
        <dbReference type="EC" id="5.3.1.9"/>
    </reaction>
</comment>
<dbReference type="UniPathway" id="UPA00109">
    <property type="reaction ID" value="UER00181"/>
</dbReference>
<dbReference type="Proteomes" id="UP000825051">
    <property type="component" value="Chromosome"/>
</dbReference>
<keyword evidence="4 7" id="KW-0324">Glycolysis</keyword>
<dbReference type="Gene3D" id="3.40.50.10490">
    <property type="entry name" value="Glucose-6-phosphate isomerase like protein, domain 1"/>
    <property type="match status" value="2"/>
</dbReference>
<proteinExistence type="inferred from homology"/>
<dbReference type="EMBL" id="CP080507">
    <property type="protein sequence ID" value="QYM80550.1"/>
    <property type="molecule type" value="Genomic_DNA"/>
</dbReference>
<comment type="similarity">
    <text evidence="2 7 8">Belongs to the GPI family.</text>
</comment>
<dbReference type="GO" id="GO:0097367">
    <property type="term" value="F:carbohydrate derivative binding"/>
    <property type="evidence" value="ECO:0007669"/>
    <property type="project" value="InterPro"/>
</dbReference>
<protein>
    <recommendedName>
        <fullName evidence="7">Glucose-6-phosphate isomerase</fullName>
        <shortName evidence="7">GPI</shortName>
        <ecNumber evidence="7">5.3.1.9</ecNumber>
    </recommendedName>
    <alternativeName>
        <fullName evidence="7">Phosphoglucose isomerase</fullName>
        <shortName evidence="7">PGI</shortName>
    </alternativeName>
    <alternativeName>
        <fullName evidence="7">Phosphohexose isomerase</fullName>
        <shortName evidence="7">PHI</shortName>
    </alternativeName>
</protein>
<keyword evidence="10" id="KW-1185">Reference proteome</keyword>
<dbReference type="AlphaFoldDB" id="A0A8F9TWS6"/>
<name>A0A8F9TWS6_9BACT</name>
<dbReference type="GO" id="GO:0051156">
    <property type="term" value="P:glucose 6-phosphate metabolic process"/>
    <property type="evidence" value="ECO:0007669"/>
    <property type="project" value="TreeGrafter"/>
</dbReference>
<comment type="subcellular location">
    <subcellularLocation>
        <location evidence="7">Cytoplasm</location>
    </subcellularLocation>
</comment>
<evidence type="ECO:0000256" key="6">
    <source>
        <dbReference type="ARBA" id="ARBA00029321"/>
    </source>
</evidence>
<dbReference type="CDD" id="cd05015">
    <property type="entry name" value="SIS_PGI_1"/>
    <property type="match status" value="1"/>
</dbReference>
<evidence type="ECO:0000256" key="2">
    <source>
        <dbReference type="ARBA" id="ARBA00006604"/>
    </source>
</evidence>
<dbReference type="HAMAP" id="MF_00473">
    <property type="entry name" value="G6P_isomerase"/>
    <property type="match status" value="1"/>
</dbReference>
<dbReference type="PROSITE" id="PS00174">
    <property type="entry name" value="P_GLUCOSE_ISOMERASE_2"/>
    <property type="match status" value="1"/>
</dbReference>
<dbReference type="EC" id="5.3.1.9" evidence="7"/>
<evidence type="ECO:0000256" key="7">
    <source>
        <dbReference type="HAMAP-Rule" id="MF_00473"/>
    </source>
</evidence>
<comment type="function">
    <text evidence="7">Catalyzes the reversible isomerization of glucose-6-phosphate to fructose-6-phosphate.</text>
</comment>
<dbReference type="InterPro" id="IPR001672">
    <property type="entry name" value="G6P_Isomerase"/>
</dbReference>
<feature type="active site" evidence="7">
    <location>
        <position position="347"/>
    </location>
</feature>
<accession>A0A8F9TWS6</accession>
<dbReference type="InterPro" id="IPR035476">
    <property type="entry name" value="SIS_PGI_1"/>
</dbReference>
<organism evidence="9 10">
    <name type="scientific">Horticoccus luteus</name>
    <dbReference type="NCBI Taxonomy" id="2862869"/>
    <lineage>
        <taxon>Bacteria</taxon>
        <taxon>Pseudomonadati</taxon>
        <taxon>Verrucomicrobiota</taxon>
        <taxon>Opitutia</taxon>
        <taxon>Opitutales</taxon>
        <taxon>Opitutaceae</taxon>
        <taxon>Horticoccus</taxon>
    </lineage>
</organism>
<dbReference type="FunFam" id="3.40.50.10490:FF:000023">
    <property type="entry name" value="Glucose-6-phosphate isomerase"/>
    <property type="match status" value="1"/>
</dbReference>
<dbReference type="UniPathway" id="UPA00138"/>
<dbReference type="Pfam" id="PF00342">
    <property type="entry name" value="PGI"/>
    <property type="match status" value="2"/>
</dbReference>
<evidence type="ECO:0000256" key="4">
    <source>
        <dbReference type="ARBA" id="ARBA00023152"/>
    </source>
</evidence>
<dbReference type="InterPro" id="IPR018189">
    <property type="entry name" value="Phosphoglucose_isomerase_CS"/>
</dbReference>
<dbReference type="GO" id="GO:0006094">
    <property type="term" value="P:gluconeogenesis"/>
    <property type="evidence" value="ECO:0007669"/>
    <property type="project" value="UniProtKB-UniRule"/>
</dbReference>
<dbReference type="CDD" id="cd05016">
    <property type="entry name" value="SIS_PGI_2"/>
    <property type="match status" value="1"/>
</dbReference>
<dbReference type="GO" id="GO:0005829">
    <property type="term" value="C:cytosol"/>
    <property type="evidence" value="ECO:0007669"/>
    <property type="project" value="TreeGrafter"/>
</dbReference>
<dbReference type="GO" id="GO:0004347">
    <property type="term" value="F:glucose-6-phosphate isomerase activity"/>
    <property type="evidence" value="ECO:0007669"/>
    <property type="project" value="UniProtKB-UniRule"/>
</dbReference>
<dbReference type="SUPFAM" id="SSF53697">
    <property type="entry name" value="SIS domain"/>
    <property type="match status" value="1"/>
</dbReference>
<keyword evidence="3 7" id="KW-0312">Gluconeogenesis</keyword>
<reference evidence="9" key="1">
    <citation type="submission" date="2021-08" db="EMBL/GenBank/DDBJ databases">
        <title>Genome of a novel bacterium of the phylum Verrucomicrobia, Oleiharenicola sp. KSB-15.</title>
        <authorList>
            <person name="Chung J.-H."/>
            <person name="Ahn J.-H."/>
            <person name="Yoon Y."/>
            <person name="Kim D.-Y."/>
            <person name="An S.-H."/>
            <person name="Park I."/>
            <person name="Yeon J."/>
        </authorList>
    </citation>
    <scope>NUCLEOTIDE SEQUENCE</scope>
    <source>
        <strain evidence="9">KSB-15</strain>
    </source>
</reference>
<dbReference type="GO" id="GO:0048029">
    <property type="term" value="F:monosaccharide binding"/>
    <property type="evidence" value="ECO:0007669"/>
    <property type="project" value="TreeGrafter"/>
</dbReference>
<evidence type="ECO:0000313" key="10">
    <source>
        <dbReference type="Proteomes" id="UP000825051"/>
    </source>
</evidence>
<dbReference type="PROSITE" id="PS51463">
    <property type="entry name" value="P_GLUCOSE_ISOMERASE_3"/>
    <property type="match status" value="1"/>
</dbReference>
<comment type="pathway">
    <text evidence="7">Carbohydrate biosynthesis; gluconeogenesis.</text>
</comment>
<dbReference type="PANTHER" id="PTHR11469:SF1">
    <property type="entry name" value="GLUCOSE-6-PHOSPHATE ISOMERASE"/>
    <property type="match status" value="1"/>
</dbReference>
<dbReference type="RefSeq" id="WP_220165900.1">
    <property type="nucleotide sequence ID" value="NZ_CP080507.1"/>
</dbReference>
<dbReference type="KEGG" id="ole:K0B96_08070"/>
<evidence type="ECO:0000313" key="9">
    <source>
        <dbReference type="EMBL" id="QYM80550.1"/>
    </source>
</evidence>
<keyword evidence="7" id="KW-0963">Cytoplasm</keyword>
<dbReference type="PANTHER" id="PTHR11469">
    <property type="entry name" value="GLUCOSE-6-PHOSPHATE ISOMERASE"/>
    <property type="match status" value="1"/>
</dbReference>
<keyword evidence="5 7" id="KW-0413">Isomerase</keyword>
<sequence length="530" mass="57012">MNWTRFKTYLYHNADLGVSLDISRVPFPDDYLATMEPRMQQALADMAALENGAIANPDEHRMVGHYWLRAPQLAPTPAITEEITTTLAAIKAFAGKIHSGEISGSKGKFKHLLVIGIGGSALGPQLVSHALGHPRKDKLGVHFFDNTDPDGMDYVLGELRGQLGKTLVVVISKSGGTAETRNGMLEATAAFQAAGIDHTKHFVAVTGAGSKLDQVAQNEHWLARFAMWDWVGGRTSELSAVGLLPAALQGIDIQAMLDGAAAMDVVTRTAVTAENPAALLALMWFIETGGRGQKDMVVLPYKDRLLLFSRYLQQLVMESLGKELDLHGNVVNQGIAVYGNKGSTDQHAYVQQLREGVNNFFVTFIEVLKDRDAKTSLAVEPGVTSGDYLQGFLLGTRDALSEKDRHSITLTIPDVSPRTLGMLIALYERVVGLYASLIGINAYHQPGVEAGKKAAGGVIALQAKILAALHAAPGQAFTAEALATSIGAGEQTEIVYKILEHLAANRGSGVKKRARARWFEATYRVNPAAA</sequence>
<dbReference type="PRINTS" id="PR00662">
    <property type="entry name" value="G6PISOMERASE"/>
</dbReference>
<gene>
    <name evidence="7" type="primary">pgi</name>
    <name evidence="9" type="ORF">K0B96_08070</name>
</gene>
<dbReference type="InterPro" id="IPR046348">
    <property type="entry name" value="SIS_dom_sf"/>
</dbReference>
<evidence type="ECO:0000256" key="3">
    <source>
        <dbReference type="ARBA" id="ARBA00022432"/>
    </source>
</evidence>